<dbReference type="Proteomes" id="UP001198983">
    <property type="component" value="Chromosome"/>
</dbReference>
<evidence type="ECO:0000313" key="1">
    <source>
        <dbReference type="EMBL" id="UEL47543.1"/>
    </source>
</evidence>
<organism evidence="1 2">
    <name type="scientific">Terrisporobacter hibernicus</name>
    <dbReference type="NCBI Taxonomy" id="2813371"/>
    <lineage>
        <taxon>Bacteria</taxon>
        <taxon>Bacillati</taxon>
        <taxon>Bacillota</taxon>
        <taxon>Clostridia</taxon>
        <taxon>Peptostreptococcales</taxon>
        <taxon>Peptostreptococcaceae</taxon>
        <taxon>Terrisporobacter</taxon>
    </lineage>
</organism>
<protein>
    <submittedName>
        <fullName evidence="1">Uncharacterized protein</fullName>
    </submittedName>
</protein>
<accession>A0AAX2ZDW6</accession>
<dbReference type="EMBL" id="CP081135">
    <property type="protein sequence ID" value="UEL47543.1"/>
    <property type="molecule type" value="Genomic_DNA"/>
</dbReference>
<gene>
    <name evidence="1" type="ORF">JW646_18275</name>
</gene>
<dbReference type="KEGG" id="tem:JW646_18275"/>
<sequence length="102" mass="12068">MKMRDLFSGCNRAFRQQEGTFENRLLYAQLSSQYDCNADSKWGYIDGAKQCLDSYKPIEELEAYIDLYESNENNNTEYDKAFILAYRDYIKQEKKESATNEQ</sequence>
<evidence type="ECO:0000313" key="2">
    <source>
        <dbReference type="Proteomes" id="UP001198983"/>
    </source>
</evidence>
<keyword evidence="2" id="KW-1185">Reference proteome</keyword>
<dbReference type="RefSeq" id="WP_228415917.1">
    <property type="nucleotide sequence ID" value="NZ_CP081135.1"/>
</dbReference>
<reference evidence="1 2" key="1">
    <citation type="journal article" date="2023" name="Int. J. Syst. Evol. Microbiol.">
        <title>Terrisporobacter hibernicus sp. nov., isolated from bovine faeces in Northern Ireland.</title>
        <authorList>
            <person name="Mitchell M."/>
            <person name="Nguyen S.V."/>
            <person name="Connor M."/>
            <person name="Fairley D.J."/>
            <person name="Donoghue O."/>
            <person name="Marshall H."/>
            <person name="Koolman L."/>
            <person name="McMullan G."/>
            <person name="Schaffer K.E."/>
            <person name="McGrath J.W."/>
            <person name="Fanning S."/>
        </authorList>
    </citation>
    <scope>NUCLEOTIDE SEQUENCE [LARGE SCALE GENOMIC DNA]</scope>
    <source>
        <strain evidence="1 2">MCA3</strain>
    </source>
</reference>
<dbReference type="AlphaFoldDB" id="A0AAX2ZDW6"/>
<proteinExistence type="predicted"/>
<name>A0AAX2ZDW6_9FIRM</name>